<sequence>MSLHSPILALVALFPESCFFSLINEAIKQDERCAGQNDNSRSIASVVKESRSQANQGKIGFHRGRIEGVKTRKFAHERWSGIEGRR</sequence>
<accession>A0AAE1DLK2</accession>
<feature type="signal peptide" evidence="1">
    <location>
        <begin position="1"/>
        <end position="19"/>
    </location>
</feature>
<gene>
    <name evidence="2" type="ORF">RRG08_048274</name>
</gene>
<protein>
    <recommendedName>
        <fullName evidence="4">Secreted protein</fullName>
    </recommendedName>
</protein>
<comment type="caution">
    <text evidence="2">The sequence shown here is derived from an EMBL/GenBank/DDBJ whole genome shotgun (WGS) entry which is preliminary data.</text>
</comment>
<proteinExistence type="predicted"/>
<dbReference type="EMBL" id="JAWDGP010003357">
    <property type="protein sequence ID" value="KAK3775064.1"/>
    <property type="molecule type" value="Genomic_DNA"/>
</dbReference>
<feature type="chain" id="PRO_5042190063" description="Secreted protein" evidence="1">
    <location>
        <begin position="20"/>
        <end position="86"/>
    </location>
</feature>
<evidence type="ECO:0008006" key="4">
    <source>
        <dbReference type="Google" id="ProtNLM"/>
    </source>
</evidence>
<evidence type="ECO:0000313" key="3">
    <source>
        <dbReference type="Proteomes" id="UP001283361"/>
    </source>
</evidence>
<evidence type="ECO:0000256" key="1">
    <source>
        <dbReference type="SAM" id="SignalP"/>
    </source>
</evidence>
<dbReference type="Proteomes" id="UP001283361">
    <property type="component" value="Unassembled WGS sequence"/>
</dbReference>
<keyword evidence="1" id="KW-0732">Signal</keyword>
<organism evidence="2 3">
    <name type="scientific">Elysia crispata</name>
    <name type="common">lettuce slug</name>
    <dbReference type="NCBI Taxonomy" id="231223"/>
    <lineage>
        <taxon>Eukaryota</taxon>
        <taxon>Metazoa</taxon>
        <taxon>Spiralia</taxon>
        <taxon>Lophotrochozoa</taxon>
        <taxon>Mollusca</taxon>
        <taxon>Gastropoda</taxon>
        <taxon>Heterobranchia</taxon>
        <taxon>Euthyneura</taxon>
        <taxon>Panpulmonata</taxon>
        <taxon>Sacoglossa</taxon>
        <taxon>Placobranchoidea</taxon>
        <taxon>Plakobranchidae</taxon>
        <taxon>Elysia</taxon>
    </lineage>
</organism>
<evidence type="ECO:0000313" key="2">
    <source>
        <dbReference type="EMBL" id="KAK3775064.1"/>
    </source>
</evidence>
<dbReference type="AlphaFoldDB" id="A0AAE1DLK2"/>
<name>A0AAE1DLK2_9GAST</name>
<keyword evidence="3" id="KW-1185">Reference proteome</keyword>
<reference evidence="2" key="1">
    <citation type="journal article" date="2023" name="G3 (Bethesda)">
        <title>A reference genome for the long-term kleptoplast-retaining sea slug Elysia crispata morphotype clarki.</title>
        <authorList>
            <person name="Eastman K.E."/>
            <person name="Pendleton A.L."/>
            <person name="Shaikh M.A."/>
            <person name="Suttiyut T."/>
            <person name="Ogas R."/>
            <person name="Tomko P."/>
            <person name="Gavelis G."/>
            <person name="Widhalm J.R."/>
            <person name="Wisecaver J.H."/>
        </authorList>
    </citation>
    <scope>NUCLEOTIDE SEQUENCE</scope>
    <source>
        <strain evidence="2">ECLA1</strain>
    </source>
</reference>